<dbReference type="STRING" id="502025.Hoch_3557"/>
<dbReference type="EMBL" id="CP001804">
    <property type="protein sequence ID" value="ACY16059.1"/>
    <property type="molecule type" value="Genomic_DNA"/>
</dbReference>
<dbReference type="Pfam" id="PF00515">
    <property type="entry name" value="TPR_1"/>
    <property type="match status" value="1"/>
</dbReference>
<dbReference type="PANTHER" id="PTHR45586">
    <property type="entry name" value="TPR REPEAT-CONTAINING PROTEIN PA4667"/>
    <property type="match status" value="1"/>
</dbReference>
<dbReference type="Gene3D" id="1.25.40.10">
    <property type="entry name" value="Tetratricopeptide repeat domain"/>
    <property type="match status" value="2"/>
</dbReference>
<accession>D0LWC7</accession>
<reference evidence="4 5" key="1">
    <citation type="journal article" date="2010" name="Stand. Genomic Sci.">
        <title>Complete genome sequence of Haliangium ochraceum type strain (SMP-2).</title>
        <authorList>
            <consortium name="US DOE Joint Genome Institute (JGI-PGF)"/>
            <person name="Ivanova N."/>
            <person name="Daum C."/>
            <person name="Lang E."/>
            <person name="Abt B."/>
            <person name="Kopitz M."/>
            <person name="Saunders E."/>
            <person name="Lapidus A."/>
            <person name="Lucas S."/>
            <person name="Glavina Del Rio T."/>
            <person name="Nolan M."/>
            <person name="Tice H."/>
            <person name="Copeland A."/>
            <person name="Cheng J.F."/>
            <person name="Chen F."/>
            <person name="Bruce D."/>
            <person name="Goodwin L."/>
            <person name="Pitluck S."/>
            <person name="Mavromatis K."/>
            <person name="Pati A."/>
            <person name="Mikhailova N."/>
            <person name="Chen A."/>
            <person name="Palaniappan K."/>
            <person name="Land M."/>
            <person name="Hauser L."/>
            <person name="Chang Y.J."/>
            <person name="Jeffries C.D."/>
            <person name="Detter J.C."/>
            <person name="Brettin T."/>
            <person name="Rohde M."/>
            <person name="Goker M."/>
            <person name="Bristow J."/>
            <person name="Markowitz V."/>
            <person name="Eisen J.A."/>
            <person name="Hugenholtz P."/>
            <person name="Kyrpides N.C."/>
            <person name="Klenk H.P."/>
        </authorList>
    </citation>
    <scope>NUCLEOTIDE SEQUENCE [LARGE SCALE GENOMIC DNA]</scope>
    <source>
        <strain evidence="5">DSM 14365 / CIP 107738 / JCM 11303 / AJ 13395 / SMP-2</strain>
    </source>
</reference>
<dbReference type="PANTHER" id="PTHR45586:SF1">
    <property type="entry name" value="LIPOPOLYSACCHARIDE ASSEMBLY PROTEIN B"/>
    <property type="match status" value="1"/>
</dbReference>
<dbReference type="eggNOG" id="COG0457">
    <property type="taxonomic scope" value="Bacteria"/>
</dbReference>
<evidence type="ECO:0000256" key="3">
    <source>
        <dbReference type="PROSITE-ProRule" id="PRU00339"/>
    </source>
</evidence>
<dbReference type="InterPro" id="IPR011990">
    <property type="entry name" value="TPR-like_helical_dom_sf"/>
</dbReference>
<keyword evidence="5" id="KW-1185">Reference proteome</keyword>
<dbReference type="HOGENOM" id="CLU_003728_9_0_7"/>
<dbReference type="Proteomes" id="UP000001880">
    <property type="component" value="Chromosome"/>
</dbReference>
<dbReference type="InterPro" id="IPR019734">
    <property type="entry name" value="TPR_rpt"/>
</dbReference>
<keyword evidence="2 3" id="KW-0802">TPR repeat</keyword>
<dbReference type="SUPFAM" id="SSF48452">
    <property type="entry name" value="TPR-like"/>
    <property type="match status" value="1"/>
</dbReference>
<evidence type="ECO:0000313" key="5">
    <source>
        <dbReference type="Proteomes" id="UP000001880"/>
    </source>
</evidence>
<evidence type="ECO:0000313" key="4">
    <source>
        <dbReference type="EMBL" id="ACY16059.1"/>
    </source>
</evidence>
<evidence type="ECO:0000256" key="2">
    <source>
        <dbReference type="ARBA" id="ARBA00022803"/>
    </source>
</evidence>
<gene>
    <name evidence="4" type="ordered locus">Hoch_3557</name>
</gene>
<evidence type="ECO:0000256" key="1">
    <source>
        <dbReference type="ARBA" id="ARBA00022737"/>
    </source>
</evidence>
<dbReference type="Pfam" id="PF13174">
    <property type="entry name" value="TPR_6"/>
    <property type="match status" value="1"/>
</dbReference>
<name>D0LWC7_HALO1</name>
<dbReference type="PROSITE" id="PS50293">
    <property type="entry name" value="TPR_REGION"/>
    <property type="match status" value="1"/>
</dbReference>
<dbReference type="AlphaFoldDB" id="D0LWC7"/>
<dbReference type="PROSITE" id="PS50005">
    <property type="entry name" value="TPR"/>
    <property type="match status" value="1"/>
</dbReference>
<dbReference type="KEGG" id="hoh:Hoch_3557"/>
<dbReference type="RefSeq" id="WP_012828658.1">
    <property type="nucleotide sequence ID" value="NC_013440.1"/>
</dbReference>
<protein>
    <submittedName>
        <fullName evidence="4">TPR repeat-containing protein</fullName>
    </submittedName>
</protein>
<sequence>MIAVGGCGSAQREQNLSQSRTRLDLAKDYLSKGELERAEVEAQKALSLSTSNEEAHFVLGLIDLMKAHASHRTIEIVDCLDGIDAEVQDNNMVQSLRAAEEHFGNAVELAPDYGEAWANRGIAATQLNDYERAIAHFERALENNERLENAAFARVSLGWAYFLRDDMLAATRELLQASQMQPGMCLSTYRLGRVYFARKEWEKALQKFQEVVDQTQCPIQDAHLYLMKTYVELGSTDVLDEIGRACVELAPRSCIALQCQALAGTSELPPSPPAETLNQDQVP</sequence>
<dbReference type="SMART" id="SM00028">
    <property type="entry name" value="TPR"/>
    <property type="match status" value="4"/>
</dbReference>
<organism evidence="4 5">
    <name type="scientific">Haliangium ochraceum (strain DSM 14365 / JCM 11303 / SMP-2)</name>
    <dbReference type="NCBI Taxonomy" id="502025"/>
    <lineage>
        <taxon>Bacteria</taxon>
        <taxon>Pseudomonadati</taxon>
        <taxon>Myxococcota</taxon>
        <taxon>Polyangia</taxon>
        <taxon>Haliangiales</taxon>
        <taxon>Kofleriaceae</taxon>
        <taxon>Haliangium</taxon>
    </lineage>
</organism>
<dbReference type="InterPro" id="IPR051012">
    <property type="entry name" value="CellSynth/LPSAsmb/PSIAsmb"/>
</dbReference>
<proteinExistence type="predicted"/>
<feature type="repeat" description="TPR" evidence="3">
    <location>
        <begin position="114"/>
        <end position="147"/>
    </location>
</feature>
<keyword evidence="1" id="KW-0677">Repeat</keyword>